<proteinExistence type="predicted"/>
<gene>
    <name evidence="3" type="ORF">BDY17DRAFT_294308</name>
</gene>
<evidence type="ECO:0000256" key="1">
    <source>
        <dbReference type="SAM" id="SignalP"/>
    </source>
</evidence>
<protein>
    <recommendedName>
        <fullName evidence="2">Amidohydrolase-related domain-containing protein</fullName>
    </recommendedName>
</protein>
<evidence type="ECO:0000313" key="3">
    <source>
        <dbReference type="EMBL" id="KAF2485834.1"/>
    </source>
</evidence>
<keyword evidence="1" id="KW-0732">Signal</keyword>
<dbReference type="PANTHER" id="PTHR43135">
    <property type="entry name" value="ALPHA-D-RIBOSE 1-METHYLPHOSPHONATE 5-TRIPHOSPHATE DIPHOSPHATASE"/>
    <property type="match status" value="1"/>
</dbReference>
<dbReference type="Gene3D" id="1.20.58.520">
    <property type="entry name" value="Amidohydrolase"/>
    <property type="match status" value="1"/>
</dbReference>
<dbReference type="EMBL" id="MU001633">
    <property type="protein sequence ID" value="KAF2485834.1"/>
    <property type="molecule type" value="Genomic_DNA"/>
</dbReference>
<dbReference type="PANTHER" id="PTHR43135:SF3">
    <property type="entry name" value="ALPHA-D-RIBOSE 1-METHYLPHOSPHONATE 5-TRIPHOSPHATE DIPHOSPHATASE"/>
    <property type="match status" value="1"/>
</dbReference>
<keyword evidence="4" id="KW-1185">Reference proteome</keyword>
<dbReference type="Gene3D" id="2.30.40.10">
    <property type="entry name" value="Urease, subunit C, domain 1"/>
    <property type="match status" value="1"/>
</dbReference>
<dbReference type="RefSeq" id="XP_033592403.1">
    <property type="nucleotide sequence ID" value="XM_033733123.1"/>
</dbReference>
<feature type="signal peptide" evidence="1">
    <location>
        <begin position="1"/>
        <end position="19"/>
    </location>
</feature>
<dbReference type="SUPFAM" id="SSF51338">
    <property type="entry name" value="Composite domain of metallo-dependent hydrolases"/>
    <property type="match status" value="1"/>
</dbReference>
<dbReference type="SUPFAM" id="SSF51556">
    <property type="entry name" value="Metallo-dependent hydrolases"/>
    <property type="match status" value="1"/>
</dbReference>
<dbReference type="GO" id="GO:0016810">
    <property type="term" value="F:hydrolase activity, acting on carbon-nitrogen (but not peptide) bonds"/>
    <property type="evidence" value="ECO:0007669"/>
    <property type="project" value="InterPro"/>
</dbReference>
<dbReference type="AlphaFoldDB" id="A0A6A6Q1G5"/>
<dbReference type="InterPro" id="IPR051781">
    <property type="entry name" value="Metallo-dep_Hydrolase"/>
</dbReference>
<dbReference type="Gene3D" id="3.40.50.10910">
    <property type="entry name" value="Amidohydrolase"/>
    <property type="match status" value="1"/>
</dbReference>
<feature type="domain" description="Amidohydrolase-related" evidence="2">
    <location>
        <begin position="210"/>
        <end position="407"/>
    </location>
</feature>
<reference evidence="3" key="1">
    <citation type="journal article" date="2020" name="Stud. Mycol.">
        <title>101 Dothideomycetes genomes: a test case for predicting lifestyles and emergence of pathogens.</title>
        <authorList>
            <person name="Haridas S."/>
            <person name="Albert R."/>
            <person name="Binder M."/>
            <person name="Bloem J."/>
            <person name="Labutti K."/>
            <person name="Salamov A."/>
            <person name="Andreopoulos B."/>
            <person name="Baker S."/>
            <person name="Barry K."/>
            <person name="Bills G."/>
            <person name="Bluhm B."/>
            <person name="Cannon C."/>
            <person name="Castanera R."/>
            <person name="Culley D."/>
            <person name="Daum C."/>
            <person name="Ezra D."/>
            <person name="Gonzalez J."/>
            <person name="Henrissat B."/>
            <person name="Kuo A."/>
            <person name="Liang C."/>
            <person name="Lipzen A."/>
            <person name="Lutzoni F."/>
            <person name="Magnuson J."/>
            <person name="Mondo S."/>
            <person name="Nolan M."/>
            <person name="Ohm R."/>
            <person name="Pangilinan J."/>
            <person name="Park H.-J."/>
            <person name="Ramirez L."/>
            <person name="Alfaro M."/>
            <person name="Sun H."/>
            <person name="Tritt A."/>
            <person name="Yoshinaga Y."/>
            <person name="Zwiers L.-H."/>
            <person name="Turgeon B."/>
            <person name="Goodwin S."/>
            <person name="Spatafora J."/>
            <person name="Crous P."/>
            <person name="Grigoriev I."/>
        </authorList>
    </citation>
    <scope>NUCLEOTIDE SEQUENCE</scope>
    <source>
        <strain evidence="3">CBS 113389</strain>
    </source>
</reference>
<organism evidence="3 4">
    <name type="scientific">Neohortaea acidophila</name>
    <dbReference type="NCBI Taxonomy" id="245834"/>
    <lineage>
        <taxon>Eukaryota</taxon>
        <taxon>Fungi</taxon>
        <taxon>Dikarya</taxon>
        <taxon>Ascomycota</taxon>
        <taxon>Pezizomycotina</taxon>
        <taxon>Dothideomycetes</taxon>
        <taxon>Dothideomycetidae</taxon>
        <taxon>Mycosphaerellales</taxon>
        <taxon>Teratosphaeriaceae</taxon>
        <taxon>Neohortaea</taxon>
    </lineage>
</organism>
<dbReference type="OrthoDB" id="194468at2759"/>
<name>A0A6A6Q1G5_9PEZI</name>
<dbReference type="InterPro" id="IPR011059">
    <property type="entry name" value="Metal-dep_hydrolase_composite"/>
</dbReference>
<sequence>MHRYVSAASLFLYALPSSACPGHYRRGENGTAIPQTYQVQTRIKPATPTATVAITNVRVWDGYKVNEPSTVYIAGDSISGVQSTVDQSIDGRNGILLPGLIDAHAHPGSVQDLETLSSYGVTTVLNQNCQNYEYCSSMRGQTGLTSFFTAGFSAKGPGSSHANNSDTPLDKLIWEPSQAPAYVQYVFGNGSDWLKVVSEQNGPDQATQNALVENAHALGKKVNTHCSLVEFYNMAILSKSDGPQHIPMDGVLNDTMLDLMYSQKQYATPTMNVFYDQLHDPAAVAALGQPAIPFEEAWSVIKQNVAAVYAKGIPVLAGTDSTTPYAGLSVSFGNSLHYELWHLYQAGLPTEDILRAATILPALHHGLPHRGAIEEGMLADLVLLEPDADPIQAINDTMKISRVWIGGLEYMNVAK</sequence>
<dbReference type="Pfam" id="PF01979">
    <property type="entry name" value="Amidohydro_1"/>
    <property type="match status" value="1"/>
</dbReference>
<dbReference type="InterPro" id="IPR006680">
    <property type="entry name" value="Amidohydro-rel"/>
</dbReference>
<evidence type="ECO:0000313" key="4">
    <source>
        <dbReference type="Proteomes" id="UP000799767"/>
    </source>
</evidence>
<dbReference type="InterPro" id="IPR032466">
    <property type="entry name" value="Metal_Hydrolase"/>
</dbReference>
<dbReference type="Gene3D" id="3.30.110.90">
    <property type="entry name" value="Amidohydrolase"/>
    <property type="match status" value="1"/>
</dbReference>
<dbReference type="GeneID" id="54474125"/>
<dbReference type="Proteomes" id="UP000799767">
    <property type="component" value="Unassembled WGS sequence"/>
</dbReference>
<evidence type="ECO:0000259" key="2">
    <source>
        <dbReference type="Pfam" id="PF01979"/>
    </source>
</evidence>
<accession>A0A6A6Q1G5</accession>
<feature type="chain" id="PRO_5025606147" description="Amidohydrolase-related domain-containing protein" evidence="1">
    <location>
        <begin position="20"/>
        <end position="415"/>
    </location>
</feature>